<feature type="transmembrane region" description="Helical" evidence="1">
    <location>
        <begin position="6"/>
        <end position="29"/>
    </location>
</feature>
<evidence type="ECO:0000313" key="5">
    <source>
        <dbReference type="Proteomes" id="UP000541347"/>
    </source>
</evidence>
<comment type="caution">
    <text evidence="4">The sequence shown here is derived from an EMBL/GenBank/DDBJ whole genome shotgun (WGS) entry which is preliminary data.</text>
</comment>
<dbReference type="Proteomes" id="UP000541347">
    <property type="component" value="Unassembled WGS sequence"/>
</dbReference>
<keyword evidence="1" id="KW-0812">Transmembrane</keyword>
<reference evidence="4 5" key="1">
    <citation type="submission" date="2020-01" db="EMBL/GenBank/DDBJ databases">
        <authorList>
            <person name="Peng S.Y."/>
            <person name="Li J."/>
            <person name="Wang M."/>
            <person name="Wang L."/>
            <person name="Wang C.Q."/>
            <person name="Wang J.R."/>
        </authorList>
    </citation>
    <scope>NUCLEOTIDE SEQUENCE [LARGE SCALE GENOMIC DNA]</scope>
    <source>
        <strain evidence="4 5">XCT-34</strain>
    </source>
</reference>
<evidence type="ECO:0000256" key="1">
    <source>
        <dbReference type="PROSITE-ProRule" id="PRU00244"/>
    </source>
</evidence>
<evidence type="ECO:0000259" key="2">
    <source>
        <dbReference type="PROSITE" id="PS50924"/>
    </source>
</evidence>
<dbReference type="PROSITE" id="PS50924">
    <property type="entry name" value="MHYT"/>
    <property type="match status" value="1"/>
</dbReference>
<feature type="transmembrane region" description="Helical" evidence="1">
    <location>
        <begin position="218"/>
        <end position="240"/>
    </location>
</feature>
<feature type="transmembrane region" description="Helical" evidence="1">
    <location>
        <begin position="73"/>
        <end position="96"/>
    </location>
</feature>
<evidence type="ECO:0000259" key="3">
    <source>
        <dbReference type="PROSITE" id="PS50930"/>
    </source>
</evidence>
<evidence type="ECO:0000313" key="4">
    <source>
        <dbReference type="EMBL" id="NBN63003.1"/>
    </source>
</evidence>
<dbReference type="InterPro" id="IPR005330">
    <property type="entry name" value="MHYT_dom"/>
</dbReference>
<dbReference type="PANTHER" id="PTHR35152:SF1">
    <property type="entry name" value="DOMAIN SIGNALLING PROTEIN, PUTATIVE (AFU_ORTHOLOGUE AFUA_5G11310)-RELATED"/>
    <property type="match status" value="1"/>
</dbReference>
<name>A0ABW9ZE93_9HYPH</name>
<sequence>MGLTHEPWLVALSVLVAFQGSFAGLSMAVRVGEARLSRRRGLLAGSALTLALGIWSMHFVGMLAARLPVAVDFLVLPTLLSFLVCVLVVGVAVFAASRGRAGLTRLRLVVAAFVMGTGIASMHYLGMLALHASSHMTHDPRFVGASFLVAFCASGLAVWLAFGHGRRPPVLVSALVLALAISAMHYIAMAGMTLMPLAHAHADAVPLADAGAPAVSPGILAIIVSVVAFLVSGLFLLTLVPDADELTRHVNNGLANNGLGENGLAESGLAVRERAKKANAADPLDPLAAEARLPAAGEGRAAVTAGQAGLSSPDAADPAPPPLIATAAPAAGALPGLRPVSAMTAGSGPGAEAHPTGVEALATDGQTGAADLAALAGAAAARQDVLAEPLRRVALGLQGAPDEARLRGLAGRTHAGAGGASLPIEREGTKARLPVADLVAVQADAHYTRLYDLQRAYFCPLSITEVERLLDARQFTRVHRSHIVSLAHVRALRRAGDSGIVLLDGQHGHSVPVSRSKWPHLKTRLAAGTASAAE</sequence>
<feature type="domain" description="HTH LytTR-type" evidence="3">
    <location>
        <begin position="422"/>
        <end position="527"/>
    </location>
</feature>
<feature type="domain" description="MHYT" evidence="2">
    <location>
        <begin position="5"/>
        <end position="195"/>
    </location>
</feature>
<dbReference type="InterPro" id="IPR007492">
    <property type="entry name" value="LytTR_DNA-bd_dom"/>
</dbReference>
<dbReference type="Gene3D" id="2.40.50.1020">
    <property type="entry name" value="LytTr DNA-binding domain"/>
    <property type="match status" value="1"/>
</dbReference>
<keyword evidence="1" id="KW-1133">Transmembrane helix</keyword>
<protein>
    <recommendedName>
        <fullName evidence="6">NO-binding membrane sensor protein with MHYT domain</fullName>
    </recommendedName>
</protein>
<feature type="transmembrane region" description="Helical" evidence="1">
    <location>
        <begin position="174"/>
        <end position="198"/>
    </location>
</feature>
<accession>A0ABW9ZE93</accession>
<dbReference type="Pfam" id="PF03707">
    <property type="entry name" value="MHYT"/>
    <property type="match status" value="2"/>
</dbReference>
<evidence type="ECO:0008006" key="6">
    <source>
        <dbReference type="Google" id="ProtNLM"/>
    </source>
</evidence>
<keyword evidence="5" id="KW-1185">Reference proteome</keyword>
<feature type="transmembrane region" description="Helical" evidence="1">
    <location>
        <begin position="108"/>
        <end position="130"/>
    </location>
</feature>
<feature type="transmembrane region" description="Helical" evidence="1">
    <location>
        <begin position="142"/>
        <end position="162"/>
    </location>
</feature>
<feature type="transmembrane region" description="Helical" evidence="1">
    <location>
        <begin position="41"/>
        <end position="61"/>
    </location>
</feature>
<dbReference type="PROSITE" id="PS50930">
    <property type="entry name" value="HTH_LYTTR"/>
    <property type="match status" value="1"/>
</dbReference>
<organism evidence="4 5">
    <name type="scientific">Pannonibacter tanglangensis</name>
    <dbReference type="NCBI Taxonomy" id="2750084"/>
    <lineage>
        <taxon>Bacteria</taxon>
        <taxon>Pseudomonadati</taxon>
        <taxon>Pseudomonadota</taxon>
        <taxon>Alphaproteobacteria</taxon>
        <taxon>Hyphomicrobiales</taxon>
        <taxon>Stappiaceae</taxon>
        <taxon>Pannonibacter</taxon>
    </lineage>
</organism>
<dbReference type="Pfam" id="PF04397">
    <property type="entry name" value="LytTR"/>
    <property type="match status" value="1"/>
</dbReference>
<dbReference type="PANTHER" id="PTHR35152">
    <property type="entry name" value="DOMAIN SIGNALLING PROTEIN, PUTATIVE (AFU_ORTHOLOGUE AFUA_5G11310)-RELATED"/>
    <property type="match status" value="1"/>
</dbReference>
<proteinExistence type="predicted"/>
<dbReference type="RefSeq" id="WP_161674408.1">
    <property type="nucleotide sequence ID" value="NZ_JAABLP010000001.1"/>
</dbReference>
<dbReference type="EMBL" id="JAABLP010000001">
    <property type="protein sequence ID" value="NBN63003.1"/>
    <property type="molecule type" value="Genomic_DNA"/>
</dbReference>
<keyword evidence="1" id="KW-0472">Membrane</keyword>
<gene>
    <name evidence="4" type="ORF">GWI71_04840</name>
</gene>
<dbReference type="SMART" id="SM00850">
    <property type="entry name" value="LytTR"/>
    <property type="match status" value="1"/>
</dbReference>